<accession>A0ABU0VTM8</accession>
<dbReference type="Pfam" id="PF00072">
    <property type="entry name" value="Response_reg"/>
    <property type="match status" value="1"/>
</dbReference>
<dbReference type="PANTHER" id="PTHR45339">
    <property type="entry name" value="HYBRID SIGNAL TRANSDUCTION HISTIDINE KINASE J"/>
    <property type="match status" value="1"/>
</dbReference>
<keyword evidence="2" id="KW-0902">Two-component regulatory system</keyword>
<evidence type="ECO:0000259" key="4">
    <source>
        <dbReference type="PROSITE" id="PS50110"/>
    </source>
</evidence>
<dbReference type="CDD" id="cd17546">
    <property type="entry name" value="REC_hyHK_CKI1_RcsC-like"/>
    <property type="match status" value="1"/>
</dbReference>
<evidence type="ECO:0000256" key="3">
    <source>
        <dbReference type="PROSITE-ProRule" id="PRU00169"/>
    </source>
</evidence>
<evidence type="ECO:0000256" key="1">
    <source>
        <dbReference type="ARBA" id="ARBA00022553"/>
    </source>
</evidence>
<name>A0ABU0VTM8_9RHOB</name>
<gene>
    <name evidence="5" type="ORF">Q9295_01775</name>
</gene>
<dbReference type="RefSeq" id="WP_306678782.1">
    <property type="nucleotide sequence ID" value="NZ_JAVDBT010000002.1"/>
</dbReference>
<dbReference type="SUPFAM" id="SSF52172">
    <property type="entry name" value="CheY-like"/>
    <property type="match status" value="1"/>
</dbReference>
<dbReference type="SMART" id="SM00448">
    <property type="entry name" value="REC"/>
    <property type="match status" value="1"/>
</dbReference>
<dbReference type="InterPro" id="IPR011006">
    <property type="entry name" value="CheY-like_superfamily"/>
</dbReference>
<sequence>MNATTFRPVDVLRQIESRFGAEAETVGATFEAFSSLGCEKGREGEPDALAKIVVQIIGDAPFTDADSALRLKFSAKVGKPVMIDITASSAPLSVDAETLSLIESFGGTFSQSNGLSGNTVKLSFPFADAELMQVELEETSQEETASLAGTRILIADDSPTNRLVLEEMLADTRAELVSVNDGKEALEAWQKSNFDLLLLDISMPVMDGVTAIREIRAGEVQQSRAVTPAIAVTANALVNQVADYLVAGFDTHLAKPFRRKDLMHAILTLLRPSVL</sequence>
<keyword evidence="1 3" id="KW-0597">Phosphoprotein</keyword>
<protein>
    <submittedName>
        <fullName evidence="5">Response regulator</fullName>
    </submittedName>
</protein>
<evidence type="ECO:0000313" key="5">
    <source>
        <dbReference type="EMBL" id="MDQ2065087.1"/>
    </source>
</evidence>
<evidence type="ECO:0000256" key="2">
    <source>
        <dbReference type="ARBA" id="ARBA00023012"/>
    </source>
</evidence>
<feature type="modified residue" description="4-aspartylphosphate" evidence="3">
    <location>
        <position position="200"/>
    </location>
</feature>
<reference evidence="5 6" key="1">
    <citation type="submission" date="2023-08" db="EMBL/GenBank/DDBJ databases">
        <title>Characterization of two Paracoccaceae strains isolated from Phycosphere and proposal of Xinfangfangia lacusdiani sp. nov.</title>
        <authorList>
            <person name="Deng Y."/>
            <person name="Zhang Y.Q."/>
        </authorList>
    </citation>
    <scope>NUCLEOTIDE SEQUENCE [LARGE SCALE GENOMIC DNA]</scope>
    <source>
        <strain evidence="5 6">CPCC 101601</strain>
    </source>
</reference>
<dbReference type="PROSITE" id="PS50110">
    <property type="entry name" value="RESPONSE_REGULATORY"/>
    <property type="match status" value="1"/>
</dbReference>
<dbReference type="Gene3D" id="3.40.50.2300">
    <property type="match status" value="1"/>
</dbReference>
<dbReference type="Proteomes" id="UP001239680">
    <property type="component" value="Unassembled WGS sequence"/>
</dbReference>
<dbReference type="InterPro" id="IPR001789">
    <property type="entry name" value="Sig_transdc_resp-reg_receiver"/>
</dbReference>
<proteinExistence type="predicted"/>
<evidence type="ECO:0000313" key="6">
    <source>
        <dbReference type="Proteomes" id="UP001239680"/>
    </source>
</evidence>
<comment type="caution">
    <text evidence="5">The sequence shown here is derived from an EMBL/GenBank/DDBJ whole genome shotgun (WGS) entry which is preliminary data.</text>
</comment>
<dbReference type="PANTHER" id="PTHR45339:SF1">
    <property type="entry name" value="HYBRID SIGNAL TRANSDUCTION HISTIDINE KINASE J"/>
    <property type="match status" value="1"/>
</dbReference>
<feature type="domain" description="Response regulatory" evidence="4">
    <location>
        <begin position="151"/>
        <end position="270"/>
    </location>
</feature>
<keyword evidence="6" id="KW-1185">Reference proteome</keyword>
<organism evidence="5 6">
    <name type="scientific">Pseudogemmobacter lacusdianii</name>
    <dbReference type="NCBI Taxonomy" id="3069608"/>
    <lineage>
        <taxon>Bacteria</taxon>
        <taxon>Pseudomonadati</taxon>
        <taxon>Pseudomonadota</taxon>
        <taxon>Alphaproteobacteria</taxon>
        <taxon>Rhodobacterales</taxon>
        <taxon>Paracoccaceae</taxon>
        <taxon>Pseudogemmobacter</taxon>
    </lineage>
</organism>
<dbReference type="EMBL" id="JAVDBT010000002">
    <property type="protein sequence ID" value="MDQ2065087.1"/>
    <property type="molecule type" value="Genomic_DNA"/>
</dbReference>